<dbReference type="GO" id="GO:0031667">
    <property type="term" value="P:response to nutrient levels"/>
    <property type="evidence" value="ECO:0007669"/>
    <property type="project" value="TreeGrafter"/>
</dbReference>
<dbReference type="PANTHER" id="PTHR11417">
    <property type="entry name" value="SOMATOTROPIN,PROLACTIN"/>
    <property type="match status" value="1"/>
</dbReference>
<organism evidence="11">
    <name type="scientific">Castor canadensis</name>
    <name type="common">American beaver</name>
    <dbReference type="NCBI Taxonomy" id="51338"/>
    <lineage>
        <taxon>Eukaryota</taxon>
        <taxon>Metazoa</taxon>
        <taxon>Chordata</taxon>
        <taxon>Craniata</taxon>
        <taxon>Vertebrata</taxon>
        <taxon>Euteleostomi</taxon>
        <taxon>Mammalia</taxon>
        <taxon>Eutheria</taxon>
        <taxon>Euarchontoglires</taxon>
        <taxon>Glires</taxon>
        <taxon>Rodentia</taxon>
        <taxon>Castorimorpha</taxon>
        <taxon>Castoridae</taxon>
        <taxon>Castor</taxon>
    </lineage>
</organism>
<evidence type="ECO:0000256" key="6">
    <source>
        <dbReference type="ARBA" id="ARBA00037239"/>
    </source>
</evidence>
<sequence length="273" mass="30843">MSEVYKPTSHRRTFYNSHVFSGEVCSRMTTTVDSKQSSWKGSLLLLLVLNLLLCKNVAASPACAGGAANCRLSLQDLFTRAVALSDNIYKVAEDTFRDFQQTYATGREFISRAINSCHTSSIPTPADKDQALNTEECVSSFNVMFNVVDQSGTLLNTVQGLLRYWEDPLQHLTTTVRDMKEFPVDMIRRVQEIEYKTHQLREGVEKIIKQVEPGVVNDDIFSAWSGRSSLQEGDKNSHLVGFYNLFHCLRRDTNKVDNFLKILKCKVVHEGSC</sequence>
<keyword evidence="5" id="KW-1015">Disulfide bond</keyword>
<keyword evidence="3" id="KW-0964">Secreted</keyword>
<dbReference type="RefSeq" id="XP_020009122.1">
    <property type="nucleotide sequence ID" value="XM_020153533.1"/>
</dbReference>
<dbReference type="GO" id="GO:0008284">
    <property type="term" value="P:positive regulation of cell population proliferation"/>
    <property type="evidence" value="ECO:0007669"/>
    <property type="project" value="TreeGrafter"/>
</dbReference>
<evidence type="ECO:0000256" key="3">
    <source>
        <dbReference type="ARBA" id="ARBA00022525"/>
    </source>
</evidence>
<evidence type="ECO:0000313" key="11">
    <source>
        <dbReference type="RefSeq" id="XP_020009122.1"/>
    </source>
</evidence>
<dbReference type="PANTHER" id="PTHR11417:SF5">
    <property type="entry name" value="PROLACTIN"/>
    <property type="match status" value="1"/>
</dbReference>
<dbReference type="CDD" id="cd10288">
    <property type="entry name" value="prolactin_like"/>
    <property type="match status" value="1"/>
</dbReference>
<dbReference type="Gene3D" id="1.20.1250.10">
    <property type="match status" value="1"/>
</dbReference>
<name>A0A8B7TQT2_CASCN</name>
<comment type="subunit">
    <text evidence="7">Interacts with PRLR.</text>
</comment>
<evidence type="ECO:0000256" key="8">
    <source>
        <dbReference type="ARBA" id="ARBA00041065"/>
    </source>
</evidence>
<dbReference type="KEGG" id="ccan:109677676"/>
<comment type="subcellular location">
    <subcellularLocation>
        <location evidence="1">Secreted</location>
    </subcellularLocation>
</comment>
<evidence type="ECO:0000256" key="5">
    <source>
        <dbReference type="ARBA" id="ARBA00023157"/>
    </source>
</evidence>
<dbReference type="InterPro" id="IPR018116">
    <property type="entry name" value="Somatotropin_CS"/>
</dbReference>
<keyword evidence="9" id="KW-0421">Lactation</keyword>
<keyword evidence="10" id="KW-0479">Metal-binding</keyword>
<dbReference type="Pfam" id="PF00103">
    <property type="entry name" value="Hormone_1"/>
    <property type="match status" value="1"/>
</dbReference>
<dbReference type="OrthoDB" id="9946219at2759"/>
<evidence type="ECO:0000256" key="4">
    <source>
        <dbReference type="ARBA" id="ARBA00022702"/>
    </source>
</evidence>
<dbReference type="InterPro" id="IPR009079">
    <property type="entry name" value="4_helix_cytokine-like_core"/>
</dbReference>
<dbReference type="GO" id="GO:0007565">
    <property type="term" value="P:female pregnancy"/>
    <property type="evidence" value="ECO:0007669"/>
    <property type="project" value="TreeGrafter"/>
</dbReference>
<dbReference type="PROSITE" id="PS00338">
    <property type="entry name" value="SOMATOTROPIN_2"/>
    <property type="match status" value="1"/>
</dbReference>
<gene>
    <name evidence="11" type="primary">LOC109677676</name>
</gene>
<dbReference type="InterPro" id="IPR001400">
    <property type="entry name" value="Somatotropin/Prolactin"/>
</dbReference>
<comment type="similarity">
    <text evidence="2">Belongs to the somatotropin/prolactin family.</text>
</comment>
<accession>A0A8B7TQT2</accession>
<comment type="function">
    <text evidence="6">Prolactin acts primarily on the mammary gland by promoting lactation.</text>
</comment>
<dbReference type="GO" id="GO:0046872">
    <property type="term" value="F:metal ion binding"/>
    <property type="evidence" value="ECO:0007669"/>
    <property type="project" value="UniProtKB-KW"/>
</dbReference>
<dbReference type="GO" id="GO:0005148">
    <property type="term" value="F:prolactin receptor binding"/>
    <property type="evidence" value="ECO:0007669"/>
    <property type="project" value="TreeGrafter"/>
</dbReference>
<dbReference type="GO" id="GO:1903489">
    <property type="term" value="P:positive regulation of lactation"/>
    <property type="evidence" value="ECO:0007669"/>
    <property type="project" value="TreeGrafter"/>
</dbReference>
<dbReference type="AlphaFoldDB" id="A0A8B7TQT2"/>
<proteinExistence type="inferred from homology"/>
<dbReference type="GO" id="GO:0005615">
    <property type="term" value="C:extracellular space"/>
    <property type="evidence" value="ECO:0007669"/>
    <property type="project" value="TreeGrafter"/>
</dbReference>
<evidence type="ECO:0000256" key="9">
    <source>
        <dbReference type="ARBA" id="ARBA00043262"/>
    </source>
</evidence>
<dbReference type="GO" id="GO:0046427">
    <property type="term" value="P:positive regulation of receptor signaling pathway via JAK-STAT"/>
    <property type="evidence" value="ECO:0007669"/>
    <property type="project" value="TreeGrafter"/>
</dbReference>
<reference evidence="11" key="1">
    <citation type="submission" date="2025-08" db="UniProtKB">
        <authorList>
            <consortium name="RefSeq"/>
        </authorList>
    </citation>
    <scope>IDENTIFICATION</scope>
    <source>
        <tissue evidence="11">Leukocyte</tissue>
    </source>
</reference>
<feature type="binding site" evidence="10">
    <location>
        <position position="257"/>
    </location>
    <ligand>
        <name>Zn(2+)</name>
        <dbReference type="ChEBI" id="CHEBI:29105"/>
    </ligand>
</feature>
<dbReference type="GO" id="GO:0007595">
    <property type="term" value="P:lactation"/>
    <property type="evidence" value="ECO:0007669"/>
    <property type="project" value="UniProtKB-KW"/>
</dbReference>
<evidence type="ECO:0000256" key="2">
    <source>
        <dbReference type="ARBA" id="ARBA00008474"/>
    </source>
</evidence>
<evidence type="ECO:0000256" key="7">
    <source>
        <dbReference type="ARBA" id="ARBA00038619"/>
    </source>
</evidence>
<dbReference type="SUPFAM" id="SSF47266">
    <property type="entry name" value="4-helical cytokines"/>
    <property type="match status" value="1"/>
</dbReference>
<evidence type="ECO:0000256" key="1">
    <source>
        <dbReference type="ARBA" id="ARBA00004613"/>
    </source>
</evidence>
<keyword evidence="10" id="KW-0862">Zinc</keyword>
<evidence type="ECO:0000256" key="10">
    <source>
        <dbReference type="PIRSR" id="PIRSR601400-1"/>
    </source>
</evidence>
<dbReference type="GO" id="GO:0005179">
    <property type="term" value="F:hormone activity"/>
    <property type="evidence" value="ECO:0007669"/>
    <property type="project" value="UniProtKB-KW"/>
</dbReference>
<protein>
    <recommendedName>
        <fullName evidence="8">Prolactin</fullName>
    </recommendedName>
</protein>
<keyword evidence="4" id="KW-0372">Hormone</keyword>